<keyword evidence="1" id="KW-0732">Signal</keyword>
<proteinExistence type="predicted"/>
<sequence length="142" mass="15606">MPIFPQLRPLAVLSSLCLLAWGQTAVAGVEVFTIAGEPVVNVPASAAVVELDAPARLDARLSQDLPANPSRAKRMLQSRMNDPEWQRTLQDYGQLYQGVARAWMLGIERVPAVVVDSHYVVYGEPDISRALEEIEQARGEQP</sequence>
<feature type="signal peptide" evidence="1">
    <location>
        <begin position="1"/>
        <end position="27"/>
    </location>
</feature>
<dbReference type="EMBL" id="BMZI01000006">
    <property type="protein sequence ID" value="GHB26548.1"/>
    <property type="molecule type" value="Genomic_DNA"/>
</dbReference>
<comment type="caution">
    <text evidence="2">The sequence shown here is derived from an EMBL/GenBank/DDBJ whole genome shotgun (WGS) entry which is preliminary data.</text>
</comment>
<keyword evidence="3" id="KW-1185">Reference proteome</keyword>
<reference evidence="3" key="1">
    <citation type="journal article" date="2019" name="Int. J. Syst. Evol. Microbiol.">
        <title>The Global Catalogue of Microorganisms (GCM) 10K type strain sequencing project: providing services to taxonomists for standard genome sequencing and annotation.</title>
        <authorList>
            <consortium name="The Broad Institute Genomics Platform"/>
            <consortium name="The Broad Institute Genome Sequencing Center for Infectious Disease"/>
            <person name="Wu L."/>
            <person name="Ma J."/>
        </authorList>
    </citation>
    <scope>NUCLEOTIDE SEQUENCE [LARGE SCALE GENOMIC DNA]</scope>
    <source>
        <strain evidence="3">KCTC 32998</strain>
    </source>
</reference>
<dbReference type="NCBIfam" id="TIGR03757">
    <property type="entry name" value="conj_TIGR03757"/>
    <property type="match status" value="1"/>
</dbReference>
<accession>A0ABQ3E839</accession>
<dbReference type="Pfam" id="PF07511">
    <property type="entry name" value="DUF1525"/>
    <property type="match status" value="1"/>
</dbReference>
<dbReference type="RefSeq" id="WP_189445204.1">
    <property type="nucleotide sequence ID" value="NZ_BMZI01000006.1"/>
</dbReference>
<evidence type="ECO:0000313" key="3">
    <source>
        <dbReference type="Proteomes" id="UP000646745"/>
    </source>
</evidence>
<organism evidence="2 3">
    <name type="scientific">Salinicola rhizosphaerae</name>
    <dbReference type="NCBI Taxonomy" id="1443141"/>
    <lineage>
        <taxon>Bacteria</taxon>
        <taxon>Pseudomonadati</taxon>
        <taxon>Pseudomonadota</taxon>
        <taxon>Gammaproteobacteria</taxon>
        <taxon>Oceanospirillales</taxon>
        <taxon>Halomonadaceae</taxon>
        <taxon>Salinicola</taxon>
    </lineage>
</organism>
<dbReference type="Proteomes" id="UP000646745">
    <property type="component" value="Unassembled WGS sequence"/>
</dbReference>
<dbReference type="InterPro" id="IPR011090">
    <property type="entry name" value="Integr_conj_element_PFL4709"/>
</dbReference>
<feature type="chain" id="PRO_5045158467" evidence="1">
    <location>
        <begin position="28"/>
        <end position="142"/>
    </location>
</feature>
<protein>
    <submittedName>
        <fullName evidence="2">Integrating conjugative element protein</fullName>
    </submittedName>
</protein>
<gene>
    <name evidence="2" type="ORF">GCM10009038_26500</name>
</gene>
<evidence type="ECO:0000313" key="2">
    <source>
        <dbReference type="EMBL" id="GHB26548.1"/>
    </source>
</evidence>
<evidence type="ECO:0000256" key="1">
    <source>
        <dbReference type="SAM" id="SignalP"/>
    </source>
</evidence>
<name>A0ABQ3E839_9GAMM</name>